<dbReference type="InterPro" id="IPR052176">
    <property type="entry name" value="Glycosyl_Hydrlase_43_Enz"/>
</dbReference>
<reference evidence="9" key="1">
    <citation type="journal article" date="2019" name="Int. J. Syst. Evol. Microbiol.">
        <title>The Global Catalogue of Microorganisms (GCM) 10K type strain sequencing project: providing services to taxonomists for standard genome sequencing and annotation.</title>
        <authorList>
            <consortium name="The Broad Institute Genomics Platform"/>
            <consortium name="The Broad Institute Genome Sequencing Center for Infectious Disease"/>
            <person name="Wu L."/>
            <person name="Ma J."/>
        </authorList>
    </citation>
    <scope>NUCLEOTIDE SEQUENCE [LARGE SCALE GENOMIC DNA]</scope>
    <source>
        <strain evidence="9">KCTC 42248</strain>
    </source>
</reference>
<evidence type="ECO:0000256" key="1">
    <source>
        <dbReference type="ARBA" id="ARBA00009865"/>
    </source>
</evidence>
<comment type="similarity">
    <text evidence="1 6">Belongs to the glycosyl hydrolase 43 family.</text>
</comment>
<keyword evidence="2" id="KW-0858">Xylan degradation</keyword>
<keyword evidence="5 6" id="KW-0326">Glycosidase</keyword>
<dbReference type="SUPFAM" id="SSF75005">
    <property type="entry name" value="Arabinanase/levansucrase/invertase"/>
    <property type="match status" value="1"/>
</dbReference>
<dbReference type="Gene3D" id="2.115.10.20">
    <property type="entry name" value="Glycosyl hydrolase domain, family 43"/>
    <property type="match status" value="1"/>
</dbReference>
<dbReference type="EMBL" id="JBHUMA010000006">
    <property type="protein sequence ID" value="MFD2599704.1"/>
    <property type="molecule type" value="Genomic_DNA"/>
</dbReference>
<sequence>MIRYLFILLVLSFASVSCYRAEAENDQPKNPLDVPFGDPYVLYDKASDKYYMYGTGGVDNGFMVYSSNDLKDWKKEGTAYSNDQENAWGTKDFWAPEVYAHKGKYYMFYSSHWKDNPNNELENYRIGVAEADSPLGPFIDRSSGPIFDPGYPIIDANLYFADNGKIYLYYSRCCYKHAVDSEISTWAKEKGMYDEIEESWIYGVELASDFSRVVGEPVLLLRPPVSLDDKQSEWESRSVTSGEVNRRWSEGSYLFKEGDTYYMMYSANYFGGENYAVGYATATHPLGPFEKSANNPILQKNTQDGGIVTGTGHNSLVKDRNGATWCVYHGRTNKTGDQRLAFIDRITLDESGNLRVEGPTVELKD</sequence>
<evidence type="ECO:0000313" key="8">
    <source>
        <dbReference type="EMBL" id="MFD2599704.1"/>
    </source>
</evidence>
<organism evidence="8 9">
    <name type="scientific">Sphingobacterium corticis</name>
    <dbReference type="NCBI Taxonomy" id="1812823"/>
    <lineage>
        <taxon>Bacteria</taxon>
        <taxon>Pseudomonadati</taxon>
        <taxon>Bacteroidota</taxon>
        <taxon>Sphingobacteriia</taxon>
        <taxon>Sphingobacteriales</taxon>
        <taxon>Sphingobacteriaceae</taxon>
        <taxon>Sphingobacterium</taxon>
    </lineage>
</organism>
<dbReference type="Proteomes" id="UP001597393">
    <property type="component" value="Unassembled WGS sequence"/>
</dbReference>
<gene>
    <name evidence="8" type="ORF">ACFSQ3_12155</name>
</gene>
<evidence type="ECO:0000256" key="2">
    <source>
        <dbReference type="ARBA" id="ARBA00022651"/>
    </source>
</evidence>
<dbReference type="PROSITE" id="PS51257">
    <property type="entry name" value="PROKAR_LIPOPROTEIN"/>
    <property type="match status" value="1"/>
</dbReference>
<evidence type="ECO:0000256" key="6">
    <source>
        <dbReference type="RuleBase" id="RU361187"/>
    </source>
</evidence>
<dbReference type="CDD" id="cd08991">
    <property type="entry name" value="GH43_HoAraf43-like"/>
    <property type="match status" value="1"/>
</dbReference>
<name>A0ABW5NLG6_9SPHI</name>
<keyword evidence="2" id="KW-0624">Polysaccharide degradation</keyword>
<keyword evidence="3 6" id="KW-0378">Hydrolase</keyword>
<keyword evidence="4" id="KW-0119">Carbohydrate metabolism</keyword>
<keyword evidence="7" id="KW-0732">Signal</keyword>
<dbReference type="PANTHER" id="PTHR43772">
    <property type="entry name" value="ENDO-1,4-BETA-XYLANASE"/>
    <property type="match status" value="1"/>
</dbReference>
<keyword evidence="9" id="KW-1185">Reference proteome</keyword>
<dbReference type="Pfam" id="PF04616">
    <property type="entry name" value="Glyco_hydro_43"/>
    <property type="match status" value="1"/>
</dbReference>
<dbReference type="GO" id="GO:0016787">
    <property type="term" value="F:hydrolase activity"/>
    <property type="evidence" value="ECO:0007669"/>
    <property type="project" value="UniProtKB-KW"/>
</dbReference>
<feature type="signal peptide" evidence="7">
    <location>
        <begin position="1"/>
        <end position="23"/>
    </location>
</feature>
<proteinExistence type="inferred from homology"/>
<dbReference type="InterPro" id="IPR023296">
    <property type="entry name" value="Glyco_hydro_beta-prop_sf"/>
</dbReference>
<feature type="chain" id="PRO_5045537201" evidence="7">
    <location>
        <begin position="24"/>
        <end position="365"/>
    </location>
</feature>
<accession>A0ABW5NLG6</accession>
<comment type="caution">
    <text evidence="8">The sequence shown here is derived from an EMBL/GenBank/DDBJ whole genome shotgun (WGS) entry which is preliminary data.</text>
</comment>
<dbReference type="InterPro" id="IPR006710">
    <property type="entry name" value="Glyco_hydro_43"/>
</dbReference>
<evidence type="ECO:0000256" key="4">
    <source>
        <dbReference type="ARBA" id="ARBA00023277"/>
    </source>
</evidence>
<protein>
    <submittedName>
        <fullName evidence="8">Glycoside hydrolase family 43 protein</fullName>
    </submittedName>
</protein>
<evidence type="ECO:0000256" key="5">
    <source>
        <dbReference type="ARBA" id="ARBA00023295"/>
    </source>
</evidence>
<evidence type="ECO:0000256" key="3">
    <source>
        <dbReference type="ARBA" id="ARBA00022801"/>
    </source>
</evidence>
<dbReference type="RefSeq" id="WP_380869831.1">
    <property type="nucleotide sequence ID" value="NZ_JBHUMA010000006.1"/>
</dbReference>
<dbReference type="PANTHER" id="PTHR43772:SF2">
    <property type="entry name" value="PUTATIVE (AFU_ORTHOLOGUE AFUA_2G04480)-RELATED"/>
    <property type="match status" value="1"/>
</dbReference>
<evidence type="ECO:0000313" key="9">
    <source>
        <dbReference type="Proteomes" id="UP001597393"/>
    </source>
</evidence>
<evidence type="ECO:0000256" key="7">
    <source>
        <dbReference type="SAM" id="SignalP"/>
    </source>
</evidence>